<name>I5B1M7_9BACT</name>
<evidence type="ECO:0000313" key="2">
    <source>
        <dbReference type="Proteomes" id="UP000005778"/>
    </source>
</evidence>
<proteinExistence type="predicted"/>
<dbReference type="eggNOG" id="COG1413">
    <property type="taxonomic scope" value="Bacteria"/>
</dbReference>
<dbReference type="RefSeq" id="WP_004072451.1">
    <property type="nucleotide sequence ID" value="NZ_CM001488.1"/>
</dbReference>
<reference evidence="1 2" key="2">
    <citation type="submission" date="2012-02" db="EMBL/GenBank/DDBJ databases">
        <title>Improved High-Quality Draft sequence of Desulfobacter postgatei 2ac9.</title>
        <authorList>
            <consortium name="US DOE Joint Genome Institute"/>
            <person name="Lucas S."/>
            <person name="Han J."/>
            <person name="Lapidus A."/>
            <person name="Cheng J.-F."/>
            <person name="Goodwin L."/>
            <person name="Pitluck S."/>
            <person name="Peters L."/>
            <person name="Ovchinnikova G."/>
            <person name="Held B."/>
            <person name="Detter J.C."/>
            <person name="Han C."/>
            <person name="Tapia R."/>
            <person name="Land M."/>
            <person name="Hauser L."/>
            <person name="Kyrpides N."/>
            <person name="Ivanova N."/>
            <person name="Pagani I."/>
            <person name="Orellana R."/>
            <person name="Lovley D."/>
            <person name="Woyke T."/>
        </authorList>
    </citation>
    <scope>NUCLEOTIDE SEQUENCE [LARGE SCALE GENOMIC DNA]</scope>
    <source>
        <strain evidence="1 2">2ac9</strain>
    </source>
</reference>
<organism evidence="1 2">
    <name type="scientific">Desulfobacter postgatei 2ac9</name>
    <dbReference type="NCBI Taxonomy" id="879212"/>
    <lineage>
        <taxon>Bacteria</taxon>
        <taxon>Pseudomonadati</taxon>
        <taxon>Thermodesulfobacteriota</taxon>
        <taxon>Desulfobacteria</taxon>
        <taxon>Desulfobacterales</taxon>
        <taxon>Desulfobacteraceae</taxon>
        <taxon>Desulfobacter</taxon>
    </lineage>
</organism>
<reference evidence="1 2" key="1">
    <citation type="submission" date="2011-09" db="EMBL/GenBank/DDBJ databases">
        <authorList>
            <consortium name="US DOE Joint Genome Institute (JGI-PGF)"/>
            <person name="Lucas S."/>
            <person name="Han J."/>
            <person name="Lapidus A."/>
            <person name="Cheng J.-F."/>
            <person name="Goodwin L."/>
            <person name="Pitluck S."/>
            <person name="Peters L."/>
            <person name="Land M.L."/>
            <person name="Hauser L."/>
            <person name="Orellana R."/>
            <person name="Lovley D."/>
            <person name="Woyke T.J."/>
        </authorList>
    </citation>
    <scope>NUCLEOTIDE SEQUENCE [LARGE SCALE GENOMIC DNA]</scope>
    <source>
        <strain evidence="1 2">2ac9</strain>
    </source>
</reference>
<dbReference type="Proteomes" id="UP000005778">
    <property type="component" value="Chromosome"/>
</dbReference>
<protein>
    <submittedName>
        <fullName evidence="1">Uncharacterized protein</fullName>
    </submittedName>
</protein>
<keyword evidence="2" id="KW-1185">Reference proteome</keyword>
<dbReference type="AlphaFoldDB" id="I5B1M7"/>
<accession>I5B1M7</accession>
<dbReference type="OrthoDB" id="5410372at2"/>
<dbReference type="HOGENOM" id="CLU_527597_0_0_7"/>
<gene>
    <name evidence="1" type="ORF">DespoDRAFT_01446</name>
</gene>
<sequence length="530" mass="60509">MNHAPPSSARIREERLLINHCRDFSAAYMGIQYIGWQAVDYPHTITHQTLDALFSIFETAEFEKAKQAFFLYHEAACTLVEMGRTMENEIIRTIVPKLAMLLVKSSGNRLRALSQALGRLADNCPAPDTPSFPNTITPLDIQFSSLVEKFTPPGMALPTEMQWTWKGRSLIARTETKIMGVIKFATTLDNINEIHWEAVWMEWFSKNPSGAENLVPKPVCIRDRYLFNITDELPEASPGTRYGSACIVFIPCPGYYEYPNLEGSDREQIQRSFFKSSLALGRLSSQGLFHTALIPLFHNRVQQDRRNDNGRYLWEHAGRLDQWLNSSLFPNFAASGLRDFEHIACQTKRLDLEHYTGEYLLSFILVAGSCFRNKAPHRRGTDNSQPHVDTRDLFCPDLFESLLTGVCEHYFKGLTEFETFDPAPFNIPALIEKLIEKMGRDEHMQEALRVQDQLAMDDEQFEQFLTERGVTDIPAKGEKDIILITGPHLGEFNQPISIPELIEFLFKFSAFCVSSLFLKKHHCTRNLSPG</sequence>
<dbReference type="STRING" id="879212.DespoDRAFT_01446"/>
<evidence type="ECO:0000313" key="1">
    <source>
        <dbReference type="EMBL" id="EIM63390.1"/>
    </source>
</evidence>
<dbReference type="EMBL" id="CM001488">
    <property type="protein sequence ID" value="EIM63390.1"/>
    <property type="molecule type" value="Genomic_DNA"/>
</dbReference>
<dbReference type="NCBIfam" id="NF033874">
    <property type="entry name" value="SidJ_rel_pseudo"/>
    <property type="match status" value="1"/>
</dbReference>